<feature type="transmembrane region" description="Helical" evidence="6">
    <location>
        <begin position="144"/>
        <end position="165"/>
    </location>
</feature>
<keyword evidence="4 6" id="KW-1133">Transmembrane helix</keyword>
<comment type="caution">
    <text evidence="7">The sequence shown here is derived from an EMBL/GenBank/DDBJ whole genome shotgun (WGS) entry which is preliminary data.</text>
</comment>
<evidence type="ECO:0000256" key="5">
    <source>
        <dbReference type="ARBA" id="ARBA00023136"/>
    </source>
</evidence>
<evidence type="ECO:0008006" key="8">
    <source>
        <dbReference type="Google" id="ProtNLM"/>
    </source>
</evidence>
<organism evidence="7">
    <name type="scientific">marine sediment metagenome</name>
    <dbReference type="NCBI Taxonomy" id="412755"/>
    <lineage>
        <taxon>unclassified sequences</taxon>
        <taxon>metagenomes</taxon>
        <taxon>ecological metagenomes</taxon>
    </lineage>
</organism>
<dbReference type="Pfam" id="PF03169">
    <property type="entry name" value="OPT"/>
    <property type="match status" value="1"/>
</dbReference>
<dbReference type="GO" id="GO:0016020">
    <property type="term" value="C:membrane"/>
    <property type="evidence" value="ECO:0007669"/>
    <property type="project" value="UniProtKB-SubCell"/>
</dbReference>
<evidence type="ECO:0000256" key="3">
    <source>
        <dbReference type="ARBA" id="ARBA00022692"/>
    </source>
</evidence>
<feature type="transmembrane region" description="Helical" evidence="6">
    <location>
        <begin position="177"/>
        <end position="199"/>
    </location>
</feature>
<proteinExistence type="predicted"/>
<dbReference type="GO" id="GO:0035673">
    <property type="term" value="F:oligopeptide transmembrane transporter activity"/>
    <property type="evidence" value="ECO:0007669"/>
    <property type="project" value="InterPro"/>
</dbReference>
<keyword evidence="2" id="KW-0813">Transport</keyword>
<accession>X1V4S4</accession>
<sequence>DYMNGIWYVSLMTIGVGFLCGRGGVYFVVGGFVCYWILAPILAAQGLLPSAQELAGLDKTIPSYLQKDVFMPVGIGMLVGGAMAGIVLAMPLIFSAVRSMQNAAKMKTALSKDEMPIRLLYIGIAGAAILLFVVALTSVEEMGIFRGALMALMGTLWIWVAGVILSECIGRTNWSPMSGMTLIAVTILILIAASGAGGLADRPAMIASVMVGAATCVAMAQATDLMLDLKT</sequence>
<feature type="non-terminal residue" evidence="7">
    <location>
        <position position="231"/>
    </location>
</feature>
<keyword evidence="3 6" id="KW-0812">Transmembrane</keyword>
<name>X1V4S4_9ZZZZ</name>
<feature type="transmembrane region" description="Helical" evidence="6">
    <location>
        <begin position="32"/>
        <end position="49"/>
    </location>
</feature>
<comment type="subcellular location">
    <subcellularLocation>
        <location evidence="1">Membrane</location>
        <topology evidence="1">Multi-pass membrane protein</topology>
    </subcellularLocation>
</comment>
<dbReference type="InterPro" id="IPR004813">
    <property type="entry name" value="OPT"/>
</dbReference>
<keyword evidence="5 6" id="KW-0472">Membrane</keyword>
<feature type="transmembrane region" description="Helical" evidence="6">
    <location>
        <begin position="205"/>
        <end position="227"/>
    </location>
</feature>
<feature type="transmembrane region" description="Helical" evidence="6">
    <location>
        <begin position="118"/>
        <end position="138"/>
    </location>
</feature>
<evidence type="ECO:0000256" key="1">
    <source>
        <dbReference type="ARBA" id="ARBA00004141"/>
    </source>
</evidence>
<protein>
    <recommendedName>
        <fullName evidence="8">Oligopeptide transporter, OPT family</fullName>
    </recommendedName>
</protein>
<feature type="transmembrane region" description="Helical" evidence="6">
    <location>
        <begin position="69"/>
        <end position="97"/>
    </location>
</feature>
<dbReference type="EMBL" id="BARW01034505">
    <property type="protein sequence ID" value="GAJ07151.1"/>
    <property type="molecule type" value="Genomic_DNA"/>
</dbReference>
<reference evidence="7" key="1">
    <citation type="journal article" date="2014" name="Front. Microbiol.">
        <title>High frequency of phylogenetically diverse reductive dehalogenase-homologous genes in deep subseafloor sedimentary metagenomes.</title>
        <authorList>
            <person name="Kawai M."/>
            <person name="Futagami T."/>
            <person name="Toyoda A."/>
            <person name="Takaki Y."/>
            <person name="Nishi S."/>
            <person name="Hori S."/>
            <person name="Arai W."/>
            <person name="Tsubouchi T."/>
            <person name="Morono Y."/>
            <person name="Uchiyama I."/>
            <person name="Ito T."/>
            <person name="Fujiyama A."/>
            <person name="Inagaki F."/>
            <person name="Takami H."/>
        </authorList>
    </citation>
    <scope>NUCLEOTIDE SEQUENCE</scope>
    <source>
        <strain evidence="7">Expedition CK06-06</strain>
    </source>
</reference>
<evidence type="ECO:0000256" key="6">
    <source>
        <dbReference type="SAM" id="Phobius"/>
    </source>
</evidence>
<evidence type="ECO:0000256" key="2">
    <source>
        <dbReference type="ARBA" id="ARBA00022448"/>
    </source>
</evidence>
<dbReference type="AlphaFoldDB" id="X1V4S4"/>
<feature type="transmembrane region" description="Helical" evidence="6">
    <location>
        <begin position="6"/>
        <end position="25"/>
    </location>
</feature>
<evidence type="ECO:0000256" key="4">
    <source>
        <dbReference type="ARBA" id="ARBA00022989"/>
    </source>
</evidence>
<feature type="non-terminal residue" evidence="7">
    <location>
        <position position="1"/>
    </location>
</feature>
<gene>
    <name evidence="7" type="ORF">S12H4_54067</name>
</gene>
<evidence type="ECO:0000313" key="7">
    <source>
        <dbReference type="EMBL" id="GAJ07151.1"/>
    </source>
</evidence>